<dbReference type="EMBL" id="CM001224">
    <property type="protein sequence ID" value="AET01411.1"/>
    <property type="molecule type" value="Genomic_DNA"/>
</dbReference>
<accession>G7LF53</accession>
<reference evidence="1 3" key="1">
    <citation type="journal article" date="2011" name="Nature">
        <title>The Medicago genome provides insight into the evolution of rhizobial symbioses.</title>
        <authorList>
            <person name="Young N.D."/>
            <person name="Debelle F."/>
            <person name="Oldroyd G.E."/>
            <person name="Geurts R."/>
            <person name="Cannon S.B."/>
            <person name="Udvardi M.K."/>
            <person name="Benedito V.A."/>
            <person name="Mayer K.F."/>
            <person name="Gouzy J."/>
            <person name="Schoof H."/>
            <person name="Van de Peer Y."/>
            <person name="Proost S."/>
            <person name="Cook D.R."/>
            <person name="Meyers B.C."/>
            <person name="Spannagl M."/>
            <person name="Cheung F."/>
            <person name="De Mita S."/>
            <person name="Krishnakumar V."/>
            <person name="Gundlach H."/>
            <person name="Zhou S."/>
            <person name="Mudge J."/>
            <person name="Bharti A.K."/>
            <person name="Murray J.D."/>
            <person name="Naoumkina M.A."/>
            <person name="Rosen B."/>
            <person name="Silverstein K.A."/>
            <person name="Tang H."/>
            <person name="Rombauts S."/>
            <person name="Zhao P.X."/>
            <person name="Zhou P."/>
            <person name="Barbe V."/>
            <person name="Bardou P."/>
            <person name="Bechner M."/>
            <person name="Bellec A."/>
            <person name="Berger A."/>
            <person name="Berges H."/>
            <person name="Bidwell S."/>
            <person name="Bisseling T."/>
            <person name="Choisne N."/>
            <person name="Couloux A."/>
            <person name="Denny R."/>
            <person name="Deshpande S."/>
            <person name="Dai X."/>
            <person name="Doyle J.J."/>
            <person name="Dudez A.M."/>
            <person name="Farmer A.D."/>
            <person name="Fouteau S."/>
            <person name="Franken C."/>
            <person name="Gibelin C."/>
            <person name="Gish J."/>
            <person name="Goldstein S."/>
            <person name="Gonzalez A.J."/>
            <person name="Green P.J."/>
            <person name="Hallab A."/>
            <person name="Hartog M."/>
            <person name="Hua A."/>
            <person name="Humphray S.J."/>
            <person name="Jeong D.H."/>
            <person name="Jing Y."/>
            <person name="Jocker A."/>
            <person name="Kenton S.M."/>
            <person name="Kim D.J."/>
            <person name="Klee K."/>
            <person name="Lai H."/>
            <person name="Lang C."/>
            <person name="Lin S."/>
            <person name="Macmil S.L."/>
            <person name="Magdelenat G."/>
            <person name="Matthews L."/>
            <person name="McCorrison J."/>
            <person name="Monaghan E.L."/>
            <person name="Mun J.H."/>
            <person name="Najar F.Z."/>
            <person name="Nicholson C."/>
            <person name="Noirot C."/>
            <person name="O'Bleness M."/>
            <person name="Paule C.R."/>
            <person name="Poulain J."/>
            <person name="Prion F."/>
            <person name="Qin B."/>
            <person name="Qu C."/>
            <person name="Retzel E.F."/>
            <person name="Riddle C."/>
            <person name="Sallet E."/>
            <person name="Samain S."/>
            <person name="Samson N."/>
            <person name="Sanders I."/>
            <person name="Saurat O."/>
            <person name="Scarpelli C."/>
            <person name="Schiex T."/>
            <person name="Segurens B."/>
            <person name="Severin A.J."/>
            <person name="Sherrier D.J."/>
            <person name="Shi R."/>
            <person name="Sims S."/>
            <person name="Singer S.R."/>
            <person name="Sinharoy S."/>
            <person name="Sterck L."/>
            <person name="Viollet A."/>
            <person name="Wang B.B."/>
            <person name="Wang K."/>
            <person name="Wang M."/>
            <person name="Wang X."/>
            <person name="Warfsmann J."/>
            <person name="Weissenbach J."/>
            <person name="White D.D."/>
            <person name="White J.D."/>
            <person name="Wiley G.B."/>
            <person name="Wincker P."/>
            <person name="Xing Y."/>
            <person name="Yang L."/>
            <person name="Yao Z."/>
            <person name="Ying F."/>
            <person name="Zhai J."/>
            <person name="Zhou L."/>
            <person name="Zuber A."/>
            <person name="Denarie J."/>
            <person name="Dixon R.A."/>
            <person name="May G.D."/>
            <person name="Schwartz D.C."/>
            <person name="Rogers J."/>
            <person name="Quetier F."/>
            <person name="Town C.D."/>
            <person name="Roe B.A."/>
        </authorList>
    </citation>
    <scope>NUCLEOTIDE SEQUENCE [LARGE SCALE GENOMIC DNA]</scope>
    <source>
        <strain evidence="1">A17</strain>
        <strain evidence="2 3">cv. Jemalong A17</strain>
    </source>
</reference>
<name>G7LF53_MEDTR</name>
<organism evidence="1 3">
    <name type="scientific">Medicago truncatula</name>
    <name type="common">Barrel medic</name>
    <name type="synonym">Medicago tribuloides</name>
    <dbReference type="NCBI Taxonomy" id="3880"/>
    <lineage>
        <taxon>Eukaryota</taxon>
        <taxon>Viridiplantae</taxon>
        <taxon>Streptophyta</taxon>
        <taxon>Embryophyta</taxon>
        <taxon>Tracheophyta</taxon>
        <taxon>Spermatophyta</taxon>
        <taxon>Magnoliopsida</taxon>
        <taxon>eudicotyledons</taxon>
        <taxon>Gunneridae</taxon>
        <taxon>Pentapetalae</taxon>
        <taxon>rosids</taxon>
        <taxon>fabids</taxon>
        <taxon>Fabales</taxon>
        <taxon>Fabaceae</taxon>
        <taxon>Papilionoideae</taxon>
        <taxon>50 kb inversion clade</taxon>
        <taxon>NPAAA clade</taxon>
        <taxon>Hologalegina</taxon>
        <taxon>IRL clade</taxon>
        <taxon>Trifolieae</taxon>
        <taxon>Medicago</taxon>
    </lineage>
</organism>
<protein>
    <submittedName>
        <fullName evidence="1 2">Uncharacterized protein</fullName>
    </submittedName>
</protein>
<evidence type="ECO:0000313" key="2">
    <source>
        <dbReference type="EnsemblPlants" id="AET01411"/>
    </source>
</evidence>
<dbReference type="HOGENOM" id="CLU_2295910_0_0_1"/>
<proteinExistence type="predicted"/>
<sequence>MGLLDHNTCQVIKFIPGNMRMGMHFPMFGRSLTLLPNLQIKCIIWIHCHSEMQLKQELRRFLRGLCDADLNEFGTSHASEMSNLFLRSLMIGMGSCHIYSH</sequence>
<dbReference type="Proteomes" id="UP000002051">
    <property type="component" value="Chromosome 8"/>
</dbReference>
<reference evidence="2" key="3">
    <citation type="submission" date="2015-04" db="UniProtKB">
        <authorList>
            <consortium name="EnsemblPlants"/>
        </authorList>
    </citation>
    <scope>IDENTIFICATION</scope>
    <source>
        <strain evidence="2">cv. Jemalong A17</strain>
    </source>
</reference>
<keyword evidence="3" id="KW-1185">Reference proteome</keyword>
<evidence type="ECO:0000313" key="3">
    <source>
        <dbReference type="Proteomes" id="UP000002051"/>
    </source>
</evidence>
<evidence type="ECO:0000313" key="1">
    <source>
        <dbReference type="EMBL" id="AET01411.1"/>
    </source>
</evidence>
<gene>
    <name evidence="1" type="ordered locus">MTR_8g012260</name>
</gene>
<dbReference type="EnsemblPlants" id="AET01411">
    <property type="protein sequence ID" value="AET01411"/>
    <property type="gene ID" value="MTR_8g012260"/>
</dbReference>
<reference evidence="1 3" key="2">
    <citation type="journal article" date="2014" name="BMC Genomics">
        <title>An improved genome release (version Mt4.0) for the model legume Medicago truncatula.</title>
        <authorList>
            <person name="Tang H."/>
            <person name="Krishnakumar V."/>
            <person name="Bidwell S."/>
            <person name="Rosen B."/>
            <person name="Chan A."/>
            <person name="Zhou S."/>
            <person name="Gentzbittel L."/>
            <person name="Childs K.L."/>
            <person name="Yandell M."/>
            <person name="Gundlach H."/>
            <person name="Mayer K.F."/>
            <person name="Schwartz D.C."/>
            <person name="Town C.D."/>
        </authorList>
    </citation>
    <scope>GENOME REANNOTATION</scope>
    <source>
        <strain evidence="2 3">cv. Jemalong A17</strain>
    </source>
</reference>
<dbReference type="PaxDb" id="3880-AET01411"/>
<dbReference type="AlphaFoldDB" id="G7LF53"/>